<sequence length="195" mass="20846">VTEQVVEGVLSGPGPNGQWHWRPLDGTGSSIPVPPALVDPLWTSADNVQLRIRKTFSGIEILGPDETSMNQEPPGVLLNGEPLELPETLDVGPGVVVVAEVPYSKTDPTAPEETAKYRPVVVTKVYPGHVVVRPIYSKNAEGHGQRLREPVQAGLKPGVVVANDEEVISLNKIGAPKGQLTEVDRRLVGLPEGPQ</sequence>
<dbReference type="EMBL" id="UINC01080362">
    <property type="protein sequence ID" value="SVC23227.1"/>
    <property type="molecule type" value="Genomic_DNA"/>
</dbReference>
<name>A0A382KJR5_9ZZZZ</name>
<evidence type="ECO:0000313" key="1">
    <source>
        <dbReference type="EMBL" id="SVC23227.1"/>
    </source>
</evidence>
<reference evidence="1" key="1">
    <citation type="submission" date="2018-05" db="EMBL/GenBank/DDBJ databases">
        <authorList>
            <person name="Lanie J.A."/>
            <person name="Ng W.-L."/>
            <person name="Kazmierczak K.M."/>
            <person name="Andrzejewski T.M."/>
            <person name="Davidsen T.M."/>
            <person name="Wayne K.J."/>
            <person name="Tettelin H."/>
            <person name="Glass J.I."/>
            <person name="Rusch D."/>
            <person name="Podicherti R."/>
            <person name="Tsui H.-C.T."/>
            <person name="Winkler M.E."/>
        </authorList>
    </citation>
    <scope>NUCLEOTIDE SEQUENCE</scope>
</reference>
<proteinExistence type="predicted"/>
<protein>
    <submittedName>
        <fullName evidence="1">Uncharacterized protein</fullName>
    </submittedName>
</protein>
<feature type="non-terminal residue" evidence="1">
    <location>
        <position position="1"/>
    </location>
</feature>
<accession>A0A382KJR5</accession>
<gene>
    <name evidence="1" type="ORF">METZ01_LOCUS276081</name>
</gene>
<organism evidence="1">
    <name type="scientific">marine metagenome</name>
    <dbReference type="NCBI Taxonomy" id="408172"/>
    <lineage>
        <taxon>unclassified sequences</taxon>
        <taxon>metagenomes</taxon>
        <taxon>ecological metagenomes</taxon>
    </lineage>
</organism>
<dbReference type="AlphaFoldDB" id="A0A382KJR5"/>